<dbReference type="EMBL" id="KY448244">
    <property type="protein sequence ID" value="AQT28494.1"/>
    <property type="molecule type" value="Genomic_DNA"/>
</dbReference>
<proteinExistence type="predicted"/>
<sequence length="108" mass="12149">MYRFPTCTVEGQATALVYIHPQYKNYGVAFKVDRSDKQTDVLCDIVYGDIDGKTKLTPQQDFSAPLDVTIWALNAMRIIQQSVNSESINIEDLFANHGGVIVYTTNQE</sequence>
<evidence type="ECO:0000313" key="2">
    <source>
        <dbReference type="Proteomes" id="UP000221250"/>
    </source>
</evidence>
<name>A0A1S6L2T3_9CAUD</name>
<organism evidence="1 2">
    <name type="scientific">Erwinia phage vB_EamM_Yoloswag</name>
    <dbReference type="NCBI Taxonomy" id="1958956"/>
    <lineage>
        <taxon>Viruses</taxon>
        <taxon>Duplodnaviria</taxon>
        <taxon>Heunggongvirae</taxon>
        <taxon>Uroviricota</taxon>
        <taxon>Caudoviricetes</taxon>
        <taxon>Yoloswagvirus</taxon>
        <taxon>Yoloswagvirus yoloswag</taxon>
    </lineage>
</organism>
<protein>
    <submittedName>
        <fullName evidence="1">Uncharacterized protein</fullName>
    </submittedName>
</protein>
<evidence type="ECO:0000313" key="1">
    <source>
        <dbReference type="EMBL" id="AQT28494.1"/>
    </source>
</evidence>
<keyword evidence="2" id="KW-1185">Reference proteome</keyword>
<reference evidence="1 2" key="1">
    <citation type="submission" date="2017-01" db="EMBL/GenBank/DDBJ databases">
        <authorList>
            <person name="Mah S.A."/>
            <person name="Swanson W.J."/>
            <person name="Moy G.W."/>
            <person name="Vacquier V.D."/>
        </authorList>
    </citation>
    <scope>NUCLEOTIDE SEQUENCE [LARGE SCALE GENOMIC DNA]</scope>
</reference>
<accession>A0A1S6L2T3</accession>
<dbReference type="Proteomes" id="UP000221250">
    <property type="component" value="Segment"/>
</dbReference>
<gene>
    <name evidence="1" type="ORF">YOLOSWAG_7</name>
</gene>